<accession>A0A7W7CM65</accession>
<comment type="caution">
    <text evidence="3">The sequence shown here is derived from an EMBL/GenBank/DDBJ whole genome shotgun (WGS) entry which is preliminary data.</text>
</comment>
<keyword evidence="1" id="KW-0812">Transmembrane</keyword>
<feature type="transmembrane region" description="Helical" evidence="1">
    <location>
        <begin position="132"/>
        <end position="159"/>
    </location>
</feature>
<name>A0A7W7CM65_9PSEU</name>
<feature type="transmembrane region" description="Helical" evidence="1">
    <location>
        <begin position="41"/>
        <end position="61"/>
    </location>
</feature>
<feature type="transmembrane region" description="Helical" evidence="1">
    <location>
        <begin position="212"/>
        <end position="237"/>
    </location>
</feature>
<keyword evidence="4" id="KW-1185">Reference proteome</keyword>
<evidence type="ECO:0000313" key="4">
    <source>
        <dbReference type="Proteomes" id="UP000533598"/>
    </source>
</evidence>
<dbReference type="Proteomes" id="UP000533598">
    <property type="component" value="Unassembled WGS sequence"/>
</dbReference>
<evidence type="ECO:0000259" key="2">
    <source>
        <dbReference type="Pfam" id="PF04892"/>
    </source>
</evidence>
<feature type="transmembrane region" description="Helical" evidence="1">
    <location>
        <begin position="249"/>
        <end position="266"/>
    </location>
</feature>
<keyword evidence="1" id="KW-0472">Membrane</keyword>
<feature type="transmembrane region" description="Helical" evidence="1">
    <location>
        <begin position="329"/>
        <end position="348"/>
    </location>
</feature>
<feature type="transmembrane region" description="Helical" evidence="1">
    <location>
        <begin position="106"/>
        <end position="125"/>
    </location>
</feature>
<sequence>MGVRVLPAWVAAIAAVGLALVLFVPYVAVRYRRRGDLGAGDVALAFGFLLYALALIAYVMVPMPPVGPDFCQYYGWVRPQWQPMHVLTEWPAVRTWRDLPRVAADGSFRSFALNVAFFVPLGMFLRHLFRRGFVATVLIGFGVSLLVELTQLTGIWWIYPCPFRIFDVDDLISNTGGTAIGVLFAPLLRLVPGQRAVADAGLPRPVTRWRRLLAMMCDLLLVWWAGQVFALLAGVFGFAGPWVPAWAEWWVPAVGLLVLTVAARGASPGQVIVRLRPVAAGDEVARAEPAAGRRPGAVAMLLRWLVGLGGVAGLLGLAVTPTEVPGAEIAWWVALGLLLVHGVSAVFGRDQRGISGRLSGLQVIDARVSAAVPDPADDRRPTSDRQDG</sequence>
<organism evidence="3 4">
    <name type="scientific">Crossiella cryophila</name>
    <dbReference type="NCBI Taxonomy" id="43355"/>
    <lineage>
        <taxon>Bacteria</taxon>
        <taxon>Bacillati</taxon>
        <taxon>Actinomycetota</taxon>
        <taxon>Actinomycetes</taxon>
        <taxon>Pseudonocardiales</taxon>
        <taxon>Pseudonocardiaceae</taxon>
        <taxon>Crossiella</taxon>
    </lineage>
</organism>
<keyword evidence="1" id="KW-1133">Transmembrane helix</keyword>
<dbReference type="InterPro" id="IPR053150">
    <property type="entry name" value="Teicoplanin_resist-assoc"/>
</dbReference>
<protein>
    <submittedName>
        <fullName evidence="3">Glycopeptide antibiotics resistance protein</fullName>
    </submittedName>
</protein>
<proteinExistence type="predicted"/>
<feature type="transmembrane region" description="Helical" evidence="1">
    <location>
        <begin position="6"/>
        <end position="29"/>
    </location>
</feature>
<dbReference type="EMBL" id="JACHMH010000001">
    <property type="protein sequence ID" value="MBB4681964.1"/>
    <property type="molecule type" value="Genomic_DNA"/>
</dbReference>
<reference evidence="3 4" key="1">
    <citation type="submission" date="2020-08" db="EMBL/GenBank/DDBJ databases">
        <title>Sequencing the genomes of 1000 actinobacteria strains.</title>
        <authorList>
            <person name="Klenk H.-P."/>
        </authorList>
    </citation>
    <scope>NUCLEOTIDE SEQUENCE [LARGE SCALE GENOMIC DNA]</scope>
    <source>
        <strain evidence="3 4">DSM 44230</strain>
    </source>
</reference>
<dbReference type="PANTHER" id="PTHR36834">
    <property type="entry name" value="MEMBRANE PROTEIN-RELATED"/>
    <property type="match status" value="1"/>
</dbReference>
<gene>
    <name evidence="3" type="ORF">HNR67_008082</name>
</gene>
<feature type="domain" description="VanZ-like" evidence="2">
    <location>
        <begin position="48"/>
        <end position="188"/>
    </location>
</feature>
<dbReference type="RefSeq" id="WP_185008916.1">
    <property type="nucleotide sequence ID" value="NZ_BAAAUI010000034.1"/>
</dbReference>
<dbReference type="AlphaFoldDB" id="A0A7W7CM65"/>
<dbReference type="InterPro" id="IPR006976">
    <property type="entry name" value="VanZ-like"/>
</dbReference>
<dbReference type="PANTHER" id="PTHR36834:SF1">
    <property type="entry name" value="INTEGRAL MEMBRANE PROTEIN"/>
    <property type="match status" value="1"/>
</dbReference>
<feature type="transmembrane region" description="Helical" evidence="1">
    <location>
        <begin position="296"/>
        <end position="317"/>
    </location>
</feature>
<feature type="transmembrane region" description="Helical" evidence="1">
    <location>
        <begin position="171"/>
        <end position="191"/>
    </location>
</feature>
<dbReference type="Pfam" id="PF04892">
    <property type="entry name" value="VanZ"/>
    <property type="match status" value="1"/>
</dbReference>
<evidence type="ECO:0000313" key="3">
    <source>
        <dbReference type="EMBL" id="MBB4681964.1"/>
    </source>
</evidence>
<evidence type="ECO:0000256" key="1">
    <source>
        <dbReference type="SAM" id="Phobius"/>
    </source>
</evidence>